<keyword evidence="2" id="KW-0812">Transmembrane</keyword>
<dbReference type="EMBL" id="JBHTIM010000001">
    <property type="protein sequence ID" value="MFD0781024.1"/>
    <property type="molecule type" value="Genomic_DNA"/>
</dbReference>
<feature type="transmembrane region" description="Helical" evidence="2">
    <location>
        <begin position="47"/>
        <end position="65"/>
    </location>
</feature>
<dbReference type="SUPFAM" id="SSF63380">
    <property type="entry name" value="Riboflavin synthase domain-like"/>
    <property type="match status" value="1"/>
</dbReference>
<name>A0ABW2ZRM1_9MICO</name>
<dbReference type="InterPro" id="IPR017927">
    <property type="entry name" value="FAD-bd_FR_type"/>
</dbReference>
<dbReference type="InterPro" id="IPR017938">
    <property type="entry name" value="Riboflavin_synthase-like_b-brl"/>
</dbReference>
<evidence type="ECO:0000313" key="4">
    <source>
        <dbReference type="EMBL" id="MFD0781024.1"/>
    </source>
</evidence>
<comment type="cofactor">
    <cofactor evidence="1">
        <name>FAD</name>
        <dbReference type="ChEBI" id="CHEBI:57692"/>
    </cofactor>
</comment>
<dbReference type="InterPro" id="IPR001433">
    <property type="entry name" value="OxRdtase_FAD/NAD-bd"/>
</dbReference>
<dbReference type="InterPro" id="IPR050415">
    <property type="entry name" value="MRET"/>
</dbReference>
<evidence type="ECO:0000256" key="1">
    <source>
        <dbReference type="ARBA" id="ARBA00001974"/>
    </source>
</evidence>
<dbReference type="CDD" id="cd00322">
    <property type="entry name" value="FNR_like"/>
    <property type="match status" value="1"/>
</dbReference>
<proteinExistence type="predicted"/>
<evidence type="ECO:0000313" key="5">
    <source>
        <dbReference type="Proteomes" id="UP001597042"/>
    </source>
</evidence>
<dbReference type="InterPro" id="IPR039261">
    <property type="entry name" value="FNR_nucleotide-bd"/>
</dbReference>
<keyword evidence="2" id="KW-1133">Transmembrane helix</keyword>
<dbReference type="Proteomes" id="UP001597042">
    <property type="component" value="Unassembled WGS sequence"/>
</dbReference>
<feature type="domain" description="FAD-binding FR-type" evidence="3">
    <location>
        <begin position="283"/>
        <end position="392"/>
    </location>
</feature>
<feature type="transmembrane region" description="Helical" evidence="2">
    <location>
        <begin position="100"/>
        <end position="119"/>
    </location>
</feature>
<feature type="transmembrane region" description="Helical" evidence="2">
    <location>
        <begin position="20"/>
        <end position="41"/>
    </location>
</feature>
<comment type="caution">
    <text evidence="4">The sequence shown here is derived from an EMBL/GenBank/DDBJ whole genome shotgun (WGS) entry which is preliminary data.</text>
</comment>
<feature type="transmembrane region" description="Helical" evidence="2">
    <location>
        <begin position="211"/>
        <end position="228"/>
    </location>
</feature>
<dbReference type="PANTHER" id="PTHR47354:SF5">
    <property type="entry name" value="PROTEIN RFBI"/>
    <property type="match status" value="1"/>
</dbReference>
<reference evidence="5" key="1">
    <citation type="journal article" date="2019" name="Int. J. Syst. Evol. Microbiol.">
        <title>The Global Catalogue of Microorganisms (GCM) 10K type strain sequencing project: providing services to taxonomists for standard genome sequencing and annotation.</title>
        <authorList>
            <consortium name="The Broad Institute Genomics Platform"/>
            <consortium name="The Broad Institute Genome Sequencing Center for Infectious Disease"/>
            <person name="Wu L."/>
            <person name="Ma J."/>
        </authorList>
    </citation>
    <scope>NUCLEOTIDE SEQUENCE [LARGE SCALE GENOMIC DNA]</scope>
    <source>
        <strain evidence="5">CCUG 50754</strain>
    </source>
</reference>
<feature type="transmembrane region" description="Helical" evidence="2">
    <location>
        <begin position="126"/>
        <end position="146"/>
    </location>
</feature>
<protein>
    <submittedName>
        <fullName evidence="4">FAD-dependent oxidoreductase</fullName>
    </submittedName>
</protein>
<dbReference type="PROSITE" id="PS51384">
    <property type="entry name" value="FAD_FR"/>
    <property type="match status" value="1"/>
</dbReference>
<feature type="transmembrane region" description="Helical" evidence="2">
    <location>
        <begin position="77"/>
        <end position="94"/>
    </location>
</feature>
<dbReference type="PANTHER" id="PTHR47354">
    <property type="entry name" value="NADH OXIDOREDUCTASE HCR"/>
    <property type="match status" value="1"/>
</dbReference>
<organism evidence="4 5">
    <name type="scientific">Microbacterium koreense</name>
    <dbReference type="NCBI Taxonomy" id="323761"/>
    <lineage>
        <taxon>Bacteria</taxon>
        <taxon>Bacillati</taxon>
        <taxon>Actinomycetota</taxon>
        <taxon>Actinomycetes</taxon>
        <taxon>Micrococcales</taxon>
        <taxon>Microbacteriaceae</taxon>
        <taxon>Microbacterium</taxon>
    </lineage>
</organism>
<dbReference type="Gene3D" id="2.40.30.10">
    <property type="entry name" value="Translation factors"/>
    <property type="match status" value="1"/>
</dbReference>
<accession>A0ABW2ZRM1</accession>
<feature type="transmembrane region" description="Helical" evidence="2">
    <location>
        <begin position="240"/>
        <end position="257"/>
    </location>
</feature>
<evidence type="ECO:0000256" key="2">
    <source>
        <dbReference type="SAM" id="Phobius"/>
    </source>
</evidence>
<sequence length="522" mass="55535">MTALTALWNRVFAVLGRVSMYRLVLLALAALAVIALVLSLFGQVGPGPVELLVTSVVLAVVSVGVDVGAHRVLRLSWRWESSAITALILLFILRPTLDPAGLGGIALAAAAAALSKYVIAWQGRHILNPAAVGAAVLTFTSLAAPALGSPSWWVGTPAMAGPVALLGLAVLWRTEKIRVITVFVVVAVGAAVMRTGAQYEAAGVDIEVWDILLPILVSSPFLFLGAFMLSEPLTMPPRRWQQFTVAGVVGVLAGWPIDLGSVTLGQERALLVGNVVAFAFAARSAVRLVLESRAQITPTVRELTFRARRPLRFVPGQYLELEVPHRHPDARGTRREFSISSAPEDLPSVTVAFREVDGPHAPPQSSYKKALAAVEPGAPLPVTGVWGDFVLPARAAAPILMVAAGIGVTPFVSQLRHLHLSGEQRDVVLVYVASDASELAYRAELEQTGVPVVVFTRDRPADLPAHWHWARGVRLDAGGLVETVPDIMARHAYISGPPGLIADLAPALERARSLTTDAFSGY</sequence>
<dbReference type="RefSeq" id="WP_378750365.1">
    <property type="nucleotide sequence ID" value="NZ_JBHSSV010000002.1"/>
</dbReference>
<keyword evidence="5" id="KW-1185">Reference proteome</keyword>
<feature type="transmembrane region" description="Helical" evidence="2">
    <location>
        <begin position="152"/>
        <end position="172"/>
    </location>
</feature>
<gene>
    <name evidence="4" type="ORF">ACFQZV_06890</name>
</gene>
<dbReference type="SUPFAM" id="SSF52343">
    <property type="entry name" value="Ferredoxin reductase-like, C-terminal NADP-linked domain"/>
    <property type="match status" value="1"/>
</dbReference>
<dbReference type="Pfam" id="PF00175">
    <property type="entry name" value="NAD_binding_1"/>
    <property type="match status" value="1"/>
</dbReference>
<evidence type="ECO:0000259" key="3">
    <source>
        <dbReference type="PROSITE" id="PS51384"/>
    </source>
</evidence>
<dbReference type="Gene3D" id="3.40.50.80">
    <property type="entry name" value="Nucleotide-binding domain of ferredoxin-NADP reductase (FNR) module"/>
    <property type="match status" value="1"/>
</dbReference>
<keyword evidence="2" id="KW-0472">Membrane</keyword>
<feature type="transmembrane region" description="Helical" evidence="2">
    <location>
        <begin position="179"/>
        <end position="199"/>
    </location>
</feature>